<dbReference type="InterPro" id="IPR014776">
    <property type="entry name" value="4pyrrole_Mease_sub2"/>
</dbReference>
<dbReference type="SUPFAM" id="SSF53335">
    <property type="entry name" value="S-adenosyl-L-methionine-dependent methyltransferases"/>
    <property type="match status" value="1"/>
</dbReference>
<dbReference type="NCBIfam" id="TIGR02467">
    <property type="entry name" value="CbiE"/>
    <property type="match status" value="1"/>
</dbReference>
<comment type="pathway">
    <text evidence="1">Cofactor biosynthesis; adenosylcobalamin biosynthesis.</text>
</comment>
<dbReference type="Gene3D" id="3.40.50.150">
    <property type="entry name" value="Vaccinia Virus protein VP39"/>
    <property type="match status" value="1"/>
</dbReference>
<organism evidence="7 8">
    <name type="scientific">Kitasatospora purpeofusca</name>
    <dbReference type="NCBI Taxonomy" id="67352"/>
    <lineage>
        <taxon>Bacteria</taxon>
        <taxon>Bacillati</taxon>
        <taxon>Actinomycetota</taxon>
        <taxon>Actinomycetes</taxon>
        <taxon>Kitasatosporales</taxon>
        <taxon>Streptomycetaceae</taxon>
        <taxon>Kitasatospora</taxon>
    </lineage>
</organism>
<evidence type="ECO:0000313" key="7">
    <source>
        <dbReference type="EMBL" id="WUQ87050.1"/>
    </source>
</evidence>
<dbReference type="RefSeq" id="WP_328957625.1">
    <property type="nucleotide sequence ID" value="NZ_CP108110.1"/>
</dbReference>
<sequence length="433" mass="43997">MADRITVIGWDGTPLTEAAAAALAAATLVAGAPYQLKALPVPPAAERIALGSIQLAARRIAEHRGAAVVIAEGDPGFFGVVRTLRRPEYGLELEVLPAVSSVAAAFARAGMPWEDAQVASAHGGRLRRAANLCRAHPKVAVLTAPGAGPAELALMLRGVHRTFVVCEALGTPDEDVTVLTSDRVADHIWRDPNVVLVIGGSSAGGPGGGPANGAAREAAGWLAGRPVGYPGPDRGWALPTDTYTGTGRTPTAPGAPGASDTLPAHVRALVLARLGARPGDLVWTVGAGSGALAVDAARFGAAVVAVEADRSACARLAVNARRYGVEVEIVHGRGPDVLGELPEPDAAVIETGGPEAVRAVLSRRPERIVAVARTLAEAEEVRRVIAGAGYRADGALLQSAPLLPPAGAAADGPGLRLGMGDPGTFLLWGAQKP</sequence>
<proteinExistence type="predicted"/>
<evidence type="ECO:0000256" key="4">
    <source>
        <dbReference type="ARBA" id="ARBA00022679"/>
    </source>
</evidence>
<evidence type="ECO:0000256" key="5">
    <source>
        <dbReference type="ARBA" id="ARBA00022691"/>
    </source>
</evidence>
<name>A0ABZ1U852_9ACTN</name>
<dbReference type="Gene3D" id="3.40.1010.10">
    <property type="entry name" value="Cobalt-precorrin-4 Transmethylase, Domain 1"/>
    <property type="match status" value="1"/>
</dbReference>
<dbReference type="PANTHER" id="PTHR43182">
    <property type="entry name" value="COBALT-PRECORRIN-6B C(15)-METHYLTRANSFERASE (DECARBOXYLATING)"/>
    <property type="match status" value="1"/>
</dbReference>
<dbReference type="Pfam" id="PF00590">
    <property type="entry name" value="TP_methylase"/>
    <property type="match status" value="1"/>
</dbReference>
<keyword evidence="8" id="KW-1185">Reference proteome</keyword>
<dbReference type="Gene3D" id="3.30.950.10">
    <property type="entry name" value="Methyltransferase, Cobalt-precorrin-4 Transmethylase, Domain 2"/>
    <property type="match status" value="1"/>
</dbReference>
<dbReference type="CDD" id="cd11644">
    <property type="entry name" value="Precorrin-6Y-MT"/>
    <property type="match status" value="1"/>
</dbReference>
<gene>
    <name evidence="7" type="primary">cbiE</name>
    <name evidence="7" type="ORF">OHA16_31255</name>
</gene>
<dbReference type="EMBL" id="CP108110">
    <property type="protein sequence ID" value="WUQ87050.1"/>
    <property type="molecule type" value="Genomic_DNA"/>
</dbReference>
<dbReference type="SUPFAM" id="SSF53790">
    <property type="entry name" value="Tetrapyrrole methylase"/>
    <property type="match status" value="1"/>
</dbReference>
<keyword evidence="4" id="KW-0808">Transferase</keyword>
<evidence type="ECO:0000256" key="2">
    <source>
        <dbReference type="ARBA" id="ARBA00022573"/>
    </source>
</evidence>
<dbReference type="Proteomes" id="UP001432222">
    <property type="component" value="Chromosome"/>
</dbReference>
<feature type="domain" description="Tetrapyrrole methylase" evidence="6">
    <location>
        <begin position="15"/>
        <end position="181"/>
    </location>
</feature>
<protein>
    <submittedName>
        <fullName evidence="7">Precorrin-6y C5,15-methyltransferase (Decarboxylating) subunit CbiE</fullName>
    </submittedName>
</protein>
<dbReference type="InterPro" id="IPR012818">
    <property type="entry name" value="CbiE"/>
</dbReference>
<dbReference type="PANTHER" id="PTHR43182:SF1">
    <property type="entry name" value="COBALT-PRECORRIN-7 C(5)-METHYLTRANSFERASE"/>
    <property type="match status" value="1"/>
</dbReference>
<keyword evidence="2" id="KW-0169">Cobalamin biosynthesis</keyword>
<dbReference type="InterPro" id="IPR029063">
    <property type="entry name" value="SAM-dependent_MTases_sf"/>
</dbReference>
<reference evidence="7" key="1">
    <citation type="submission" date="2022-10" db="EMBL/GenBank/DDBJ databases">
        <title>The complete genomes of actinobacterial strains from the NBC collection.</title>
        <authorList>
            <person name="Joergensen T.S."/>
            <person name="Alvarez Arevalo M."/>
            <person name="Sterndorff E.B."/>
            <person name="Faurdal D."/>
            <person name="Vuksanovic O."/>
            <person name="Mourched A.-S."/>
            <person name="Charusanti P."/>
            <person name="Shaw S."/>
            <person name="Blin K."/>
            <person name="Weber T."/>
        </authorList>
    </citation>
    <scope>NUCLEOTIDE SEQUENCE</scope>
    <source>
        <strain evidence="7">NBC_00222</strain>
    </source>
</reference>
<dbReference type="InterPro" id="IPR035996">
    <property type="entry name" value="4pyrrol_Methylase_sf"/>
</dbReference>
<dbReference type="InterPro" id="IPR014777">
    <property type="entry name" value="4pyrrole_Mease_sub1"/>
</dbReference>
<dbReference type="InterPro" id="IPR000878">
    <property type="entry name" value="4pyrrol_Mease"/>
</dbReference>
<dbReference type="CDD" id="cd02440">
    <property type="entry name" value="AdoMet_MTases"/>
    <property type="match status" value="1"/>
</dbReference>
<dbReference type="InterPro" id="IPR050714">
    <property type="entry name" value="Cobalamin_biosynth_MTase"/>
</dbReference>
<keyword evidence="5" id="KW-0949">S-adenosyl-L-methionine</keyword>
<evidence type="ECO:0000256" key="1">
    <source>
        <dbReference type="ARBA" id="ARBA00004953"/>
    </source>
</evidence>
<evidence type="ECO:0000259" key="6">
    <source>
        <dbReference type="Pfam" id="PF00590"/>
    </source>
</evidence>
<keyword evidence="3" id="KW-0489">Methyltransferase</keyword>
<evidence type="ECO:0000313" key="8">
    <source>
        <dbReference type="Proteomes" id="UP001432222"/>
    </source>
</evidence>
<accession>A0ABZ1U852</accession>
<evidence type="ECO:0000256" key="3">
    <source>
        <dbReference type="ARBA" id="ARBA00022603"/>
    </source>
</evidence>